<organism evidence="1 2">
    <name type="scientific">Trichinella nelsoni</name>
    <dbReference type="NCBI Taxonomy" id="6336"/>
    <lineage>
        <taxon>Eukaryota</taxon>
        <taxon>Metazoa</taxon>
        <taxon>Ecdysozoa</taxon>
        <taxon>Nematoda</taxon>
        <taxon>Enoplea</taxon>
        <taxon>Dorylaimia</taxon>
        <taxon>Trichinellida</taxon>
        <taxon>Trichinellidae</taxon>
        <taxon>Trichinella</taxon>
    </lineage>
</organism>
<accession>A0A0V0RAI9</accession>
<comment type="caution">
    <text evidence="1">The sequence shown here is derived from an EMBL/GenBank/DDBJ whole genome shotgun (WGS) entry which is preliminary data.</text>
</comment>
<dbReference type="EMBL" id="JYDL01002769">
    <property type="protein sequence ID" value="KRX11274.1"/>
    <property type="molecule type" value="Genomic_DNA"/>
</dbReference>
<reference evidence="1 2" key="1">
    <citation type="submission" date="2015-01" db="EMBL/GenBank/DDBJ databases">
        <title>Evolution of Trichinella species and genotypes.</title>
        <authorList>
            <person name="Korhonen P.K."/>
            <person name="Edoardo P."/>
            <person name="Giuseppe L.R."/>
            <person name="Gasser R.B."/>
        </authorList>
    </citation>
    <scope>NUCLEOTIDE SEQUENCE [LARGE SCALE GENOMIC DNA]</scope>
    <source>
        <strain evidence="1">ISS37</strain>
    </source>
</reference>
<sequence length="42" mass="4931">MQNICVTIHCSNHLKEAYSRGQPHIGFYIRFDMRHFVKAAIP</sequence>
<evidence type="ECO:0000313" key="2">
    <source>
        <dbReference type="Proteomes" id="UP000054630"/>
    </source>
</evidence>
<protein>
    <submittedName>
        <fullName evidence="1">Uncharacterized protein</fullName>
    </submittedName>
</protein>
<keyword evidence="2" id="KW-1185">Reference proteome</keyword>
<name>A0A0V0RAI9_9BILA</name>
<proteinExistence type="predicted"/>
<gene>
    <name evidence="1" type="ORF">T07_11540</name>
</gene>
<dbReference type="Proteomes" id="UP000054630">
    <property type="component" value="Unassembled WGS sequence"/>
</dbReference>
<dbReference type="AlphaFoldDB" id="A0A0V0RAI9"/>
<evidence type="ECO:0000313" key="1">
    <source>
        <dbReference type="EMBL" id="KRX11274.1"/>
    </source>
</evidence>